<reference evidence="1" key="1">
    <citation type="journal article" date="2019" name="Sci. Rep.">
        <title>Draft genome of Tanacetum cinerariifolium, the natural source of mosquito coil.</title>
        <authorList>
            <person name="Yamashiro T."/>
            <person name="Shiraishi A."/>
            <person name="Satake H."/>
            <person name="Nakayama K."/>
        </authorList>
    </citation>
    <scope>NUCLEOTIDE SEQUENCE</scope>
</reference>
<feature type="non-terminal residue" evidence="1">
    <location>
        <position position="1"/>
    </location>
</feature>
<proteinExistence type="predicted"/>
<dbReference type="AlphaFoldDB" id="A0A699JNG5"/>
<evidence type="ECO:0000313" key="1">
    <source>
        <dbReference type="EMBL" id="GFA44237.1"/>
    </source>
</evidence>
<name>A0A699JNG5_TANCI</name>
<gene>
    <name evidence="1" type="ORF">Tci_616209</name>
</gene>
<accession>A0A699JNG5</accession>
<protein>
    <submittedName>
        <fullName evidence="1">Uncharacterized protein</fullName>
    </submittedName>
</protein>
<sequence>AGVTMDGMDKEGLGIRIVFCTKVSSTLREDACSEI</sequence>
<organism evidence="1">
    <name type="scientific">Tanacetum cinerariifolium</name>
    <name type="common">Dalmatian daisy</name>
    <name type="synonym">Chrysanthemum cinerariifolium</name>
    <dbReference type="NCBI Taxonomy" id="118510"/>
    <lineage>
        <taxon>Eukaryota</taxon>
        <taxon>Viridiplantae</taxon>
        <taxon>Streptophyta</taxon>
        <taxon>Embryophyta</taxon>
        <taxon>Tracheophyta</taxon>
        <taxon>Spermatophyta</taxon>
        <taxon>Magnoliopsida</taxon>
        <taxon>eudicotyledons</taxon>
        <taxon>Gunneridae</taxon>
        <taxon>Pentapetalae</taxon>
        <taxon>asterids</taxon>
        <taxon>campanulids</taxon>
        <taxon>Asterales</taxon>
        <taxon>Asteraceae</taxon>
        <taxon>Asteroideae</taxon>
        <taxon>Anthemideae</taxon>
        <taxon>Anthemidinae</taxon>
        <taxon>Tanacetum</taxon>
    </lineage>
</organism>
<comment type="caution">
    <text evidence="1">The sequence shown here is derived from an EMBL/GenBank/DDBJ whole genome shotgun (WGS) entry which is preliminary data.</text>
</comment>
<dbReference type="EMBL" id="BKCJ010424787">
    <property type="protein sequence ID" value="GFA44237.1"/>
    <property type="molecule type" value="Genomic_DNA"/>
</dbReference>